<protein>
    <submittedName>
        <fullName evidence="2">Uncharacterized protein</fullName>
    </submittedName>
</protein>
<dbReference type="EMBL" id="HBHX01002289">
    <property type="protein sequence ID" value="CAE0098496.1"/>
    <property type="molecule type" value="Transcribed_RNA"/>
</dbReference>
<feature type="region of interest" description="Disordered" evidence="1">
    <location>
        <begin position="62"/>
        <end position="103"/>
    </location>
</feature>
<feature type="compositionally biased region" description="Low complexity" evidence="1">
    <location>
        <begin position="62"/>
        <end position="93"/>
    </location>
</feature>
<gene>
    <name evidence="2" type="ORF">HERI1096_LOCUS1252</name>
</gene>
<sequence length="130" mass="13325">MAAALIPVAVAGGAYILRRLTGTAEEIEDAAILAAQADAKAMVEAVIDDVLTQIDAMAPVSVEASAPAPEDAGSLAPTEGGVPAPAEAGAPAPIHDVPDSDEQYYSQTERLVRAAVFVYRSRGYNGTITM</sequence>
<evidence type="ECO:0000313" key="2">
    <source>
        <dbReference type="EMBL" id="CAE0098496.1"/>
    </source>
</evidence>
<name>A0A7S3ACM9_9EUKA</name>
<proteinExistence type="predicted"/>
<reference evidence="2" key="1">
    <citation type="submission" date="2021-01" db="EMBL/GenBank/DDBJ databases">
        <authorList>
            <person name="Corre E."/>
            <person name="Pelletier E."/>
            <person name="Niang G."/>
            <person name="Scheremetjew M."/>
            <person name="Finn R."/>
            <person name="Kale V."/>
            <person name="Holt S."/>
            <person name="Cochrane G."/>
            <person name="Meng A."/>
            <person name="Brown T."/>
            <person name="Cohen L."/>
        </authorList>
    </citation>
    <scope>NUCLEOTIDE SEQUENCE</scope>
    <source>
        <strain evidence="2">CCMP281</strain>
    </source>
</reference>
<evidence type="ECO:0000256" key="1">
    <source>
        <dbReference type="SAM" id="MobiDB-lite"/>
    </source>
</evidence>
<accession>A0A7S3ACM9</accession>
<dbReference type="AlphaFoldDB" id="A0A7S3ACM9"/>
<organism evidence="2">
    <name type="scientific">Haptolina ericina</name>
    <dbReference type="NCBI Taxonomy" id="156174"/>
    <lineage>
        <taxon>Eukaryota</taxon>
        <taxon>Haptista</taxon>
        <taxon>Haptophyta</taxon>
        <taxon>Prymnesiophyceae</taxon>
        <taxon>Prymnesiales</taxon>
        <taxon>Prymnesiaceae</taxon>
        <taxon>Haptolina</taxon>
    </lineage>
</organism>